<proteinExistence type="predicted"/>
<dbReference type="AlphaFoldDB" id="A0A1L7XS65"/>
<feature type="region of interest" description="Disordered" evidence="1">
    <location>
        <begin position="1"/>
        <end position="27"/>
    </location>
</feature>
<feature type="region of interest" description="Disordered" evidence="1">
    <location>
        <begin position="39"/>
        <end position="68"/>
    </location>
</feature>
<accession>A0A1L7XS65</accession>
<organism evidence="2 3">
    <name type="scientific">Phialocephala subalpina</name>
    <dbReference type="NCBI Taxonomy" id="576137"/>
    <lineage>
        <taxon>Eukaryota</taxon>
        <taxon>Fungi</taxon>
        <taxon>Dikarya</taxon>
        <taxon>Ascomycota</taxon>
        <taxon>Pezizomycotina</taxon>
        <taxon>Leotiomycetes</taxon>
        <taxon>Helotiales</taxon>
        <taxon>Mollisiaceae</taxon>
        <taxon>Phialocephala</taxon>
        <taxon>Phialocephala fortinii species complex</taxon>
    </lineage>
</organism>
<gene>
    <name evidence="2" type="ORF">PAC_17718</name>
</gene>
<feature type="compositionally biased region" description="Basic and acidic residues" evidence="1">
    <location>
        <begin position="16"/>
        <end position="25"/>
    </location>
</feature>
<name>A0A1L7XS65_9HELO</name>
<dbReference type="EMBL" id="FJOG01000047">
    <property type="protein sequence ID" value="CZR67819.1"/>
    <property type="molecule type" value="Genomic_DNA"/>
</dbReference>
<evidence type="ECO:0000313" key="2">
    <source>
        <dbReference type="EMBL" id="CZR67819.1"/>
    </source>
</evidence>
<sequence>MPTVSSYSTFQLSGDESNRQKDEHSYQMQQYLQADQTVTGRLAQSATSMEGKKGSKKHSTKESMKKLKGRLADLEDVIQGTSSSAV</sequence>
<reference evidence="2 3" key="1">
    <citation type="submission" date="2016-03" db="EMBL/GenBank/DDBJ databases">
        <authorList>
            <person name="Ploux O."/>
        </authorList>
    </citation>
    <scope>NUCLEOTIDE SEQUENCE [LARGE SCALE GENOMIC DNA]</scope>
    <source>
        <strain evidence="2 3">UAMH 11012</strain>
    </source>
</reference>
<keyword evidence="3" id="KW-1185">Reference proteome</keyword>
<feature type="compositionally biased region" description="Polar residues" evidence="1">
    <location>
        <begin position="1"/>
        <end position="15"/>
    </location>
</feature>
<protein>
    <submittedName>
        <fullName evidence="2">Uncharacterized protein</fullName>
    </submittedName>
</protein>
<evidence type="ECO:0000313" key="3">
    <source>
        <dbReference type="Proteomes" id="UP000184330"/>
    </source>
</evidence>
<dbReference type="Proteomes" id="UP000184330">
    <property type="component" value="Unassembled WGS sequence"/>
</dbReference>
<evidence type="ECO:0000256" key="1">
    <source>
        <dbReference type="SAM" id="MobiDB-lite"/>
    </source>
</evidence>
<feature type="compositionally biased region" description="Polar residues" evidence="1">
    <location>
        <begin position="39"/>
        <end position="48"/>
    </location>
</feature>